<accession>A0A5P2C7H3</accession>
<gene>
    <name evidence="2" type="ORF">DEJ48_36550</name>
</gene>
<organism evidence="2 3">
    <name type="scientific">Streptomyces venezuelae</name>
    <dbReference type="NCBI Taxonomy" id="54571"/>
    <lineage>
        <taxon>Bacteria</taxon>
        <taxon>Bacillati</taxon>
        <taxon>Actinomycetota</taxon>
        <taxon>Actinomycetes</taxon>
        <taxon>Kitasatosporales</taxon>
        <taxon>Streptomycetaceae</taxon>
        <taxon>Streptomyces</taxon>
    </lineage>
</organism>
<evidence type="ECO:0000313" key="2">
    <source>
        <dbReference type="EMBL" id="QES38200.1"/>
    </source>
</evidence>
<dbReference type="AlphaFoldDB" id="A0A5P2C7H3"/>
<feature type="region of interest" description="Disordered" evidence="1">
    <location>
        <begin position="19"/>
        <end position="59"/>
    </location>
</feature>
<protein>
    <submittedName>
        <fullName evidence="2">Uncharacterized protein</fullName>
    </submittedName>
</protein>
<evidence type="ECO:0000313" key="3">
    <source>
        <dbReference type="Proteomes" id="UP000322927"/>
    </source>
</evidence>
<proteinExistence type="predicted"/>
<reference evidence="2 3" key="1">
    <citation type="submission" date="2018-05" db="EMBL/GenBank/DDBJ databases">
        <title>Streptomyces venezuelae.</title>
        <authorList>
            <person name="Kim W."/>
            <person name="Lee N."/>
            <person name="Cho B.-K."/>
        </authorList>
    </citation>
    <scope>NUCLEOTIDE SEQUENCE [LARGE SCALE GENOMIC DNA]</scope>
    <source>
        <strain evidence="2 3">ATCC 14584</strain>
    </source>
</reference>
<evidence type="ECO:0000256" key="1">
    <source>
        <dbReference type="SAM" id="MobiDB-lite"/>
    </source>
</evidence>
<sequence length="59" mass="6214">MTATTTSAPAPLSIWDAARAADARRPRSVQTQLGASDTICARRRSETSSTSTPPPDRNG</sequence>
<name>A0A5P2C7H3_STRVZ</name>
<dbReference type="EMBL" id="CP029192">
    <property type="protein sequence ID" value="QES38200.1"/>
    <property type="molecule type" value="Genomic_DNA"/>
</dbReference>
<dbReference type="Proteomes" id="UP000322927">
    <property type="component" value="Chromosome"/>
</dbReference>